<feature type="compositionally biased region" description="Low complexity" evidence="1">
    <location>
        <begin position="20"/>
        <end position="30"/>
    </location>
</feature>
<keyword evidence="3" id="KW-1185">Reference proteome</keyword>
<name>X6MPY0_RETFI</name>
<comment type="caution">
    <text evidence="2">The sequence shown here is derived from an EMBL/GenBank/DDBJ whole genome shotgun (WGS) entry which is preliminary data.</text>
</comment>
<evidence type="ECO:0000256" key="1">
    <source>
        <dbReference type="SAM" id="MobiDB-lite"/>
    </source>
</evidence>
<dbReference type="EMBL" id="ASPP01018599">
    <property type="protein sequence ID" value="ETO16063.1"/>
    <property type="molecule type" value="Genomic_DNA"/>
</dbReference>
<reference evidence="2 3" key="1">
    <citation type="journal article" date="2013" name="Curr. Biol.">
        <title>The Genome of the Foraminiferan Reticulomyxa filosa.</title>
        <authorList>
            <person name="Glockner G."/>
            <person name="Hulsmann N."/>
            <person name="Schleicher M."/>
            <person name="Noegel A.A."/>
            <person name="Eichinger L."/>
            <person name="Gallinger C."/>
            <person name="Pawlowski J."/>
            <person name="Sierra R."/>
            <person name="Euteneuer U."/>
            <person name="Pillet L."/>
            <person name="Moustafa A."/>
            <person name="Platzer M."/>
            <person name="Groth M."/>
            <person name="Szafranski K."/>
            <person name="Schliwa M."/>
        </authorList>
    </citation>
    <scope>NUCLEOTIDE SEQUENCE [LARGE SCALE GENOMIC DNA]</scope>
</reference>
<sequence length="333" mass="39107">MYQYISQILDMMKTNDSMTENPSLNNSSSEEVMRYGTRTEKETSQATTDKNEPNVQLSAEEIHIYLVGLLTPWNKLESRKNKQYKLEDVETIVLEELYRSNNGFGWLFGIAERMLSEDGDEMNSSSEKKTKNGKSKEEANETIQSKTRQYIIEIILRYMFYCVVRPHYGLNNKLLFESDSAHLNSFRKVKKQVAMKENRLRRGNEVTESDRNNTNNQENILCNIVETLGYDDDESLSWGDNKYIEHMEKYFSMMTGTKRFSTHCHVWNELCRYITNCASTHNEFNHFGHTLLDYLLRIMNEQFSINGLTQKFHWPIVRTFAVVISSDFFKVQV</sequence>
<feature type="compositionally biased region" description="Basic and acidic residues" evidence="1">
    <location>
        <begin position="126"/>
        <end position="139"/>
    </location>
</feature>
<dbReference type="Proteomes" id="UP000023152">
    <property type="component" value="Unassembled WGS sequence"/>
</dbReference>
<feature type="region of interest" description="Disordered" evidence="1">
    <location>
        <begin position="15"/>
        <end position="53"/>
    </location>
</feature>
<protein>
    <submittedName>
        <fullName evidence="2">Uncharacterized protein</fullName>
    </submittedName>
</protein>
<organism evidence="2 3">
    <name type="scientific">Reticulomyxa filosa</name>
    <dbReference type="NCBI Taxonomy" id="46433"/>
    <lineage>
        <taxon>Eukaryota</taxon>
        <taxon>Sar</taxon>
        <taxon>Rhizaria</taxon>
        <taxon>Retaria</taxon>
        <taxon>Foraminifera</taxon>
        <taxon>Monothalamids</taxon>
        <taxon>Reticulomyxidae</taxon>
        <taxon>Reticulomyxa</taxon>
    </lineage>
</organism>
<gene>
    <name evidence="2" type="ORF">RFI_21294</name>
</gene>
<proteinExistence type="predicted"/>
<accession>X6MPY0</accession>
<evidence type="ECO:0000313" key="2">
    <source>
        <dbReference type="EMBL" id="ETO16063.1"/>
    </source>
</evidence>
<feature type="region of interest" description="Disordered" evidence="1">
    <location>
        <begin position="118"/>
        <end position="142"/>
    </location>
</feature>
<evidence type="ECO:0000313" key="3">
    <source>
        <dbReference type="Proteomes" id="UP000023152"/>
    </source>
</evidence>
<feature type="compositionally biased region" description="Basic and acidic residues" evidence="1">
    <location>
        <begin position="31"/>
        <end position="43"/>
    </location>
</feature>
<feature type="compositionally biased region" description="Polar residues" evidence="1">
    <location>
        <begin position="44"/>
        <end position="53"/>
    </location>
</feature>
<dbReference type="AlphaFoldDB" id="X6MPY0"/>